<evidence type="ECO:0000256" key="2">
    <source>
        <dbReference type="ARBA" id="ARBA00022763"/>
    </source>
</evidence>
<name>A0ABS7RQV0_9ACTN</name>
<dbReference type="CDD" id="cd00540">
    <property type="entry name" value="AAG"/>
    <property type="match status" value="1"/>
</dbReference>
<evidence type="ECO:0000256" key="3">
    <source>
        <dbReference type="ARBA" id="ARBA00022801"/>
    </source>
</evidence>
<keyword evidence="6" id="KW-0326">Glycosidase</keyword>
<dbReference type="GO" id="GO:0016798">
    <property type="term" value="F:hydrolase activity, acting on glycosyl bonds"/>
    <property type="evidence" value="ECO:0007669"/>
    <property type="project" value="UniProtKB-KW"/>
</dbReference>
<comment type="similarity">
    <text evidence="1 5">Belongs to the DNA glycosylase MPG family.</text>
</comment>
<keyword evidence="3 5" id="KW-0378">Hydrolase</keyword>
<comment type="caution">
    <text evidence="6">The sequence shown here is derived from an EMBL/GenBank/DDBJ whole genome shotgun (WGS) entry which is preliminary data.</text>
</comment>
<dbReference type="PANTHER" id="PTHR10429">
    <property type="entry name" value="DNA-3-METHYLADENINE GLYCOSYLASE"/>
    <property type="match status" value="1"/>
</dbReference>
<dbReference type="InterPro" id="IPR003180">
    <property type="entry name" value="MPG"/>
</dbReference>
<accession>A0ABS7RQV0</accession>
<evidence type="ECO:0000313" key="7">
    <source>
        <dbReference type="Proteomes" id="UP000754710"/>
    </source>
</evidence>
<evidence type="ECO:0000256" key="1">
    <source>
        <dbReference type="ARBA" id="ARBA00009232"/>
    </source>
</evidence>
<evidence type="ECO:0000256" key="5">
    <source>
        <dbReference type="HAMAP-Rule" id="MF_00527"/>
    </source>
</evidence>
<evidence type="ECO:0000256" key="4">
    <source>
        <dbReference type="ARBA" id="ARBA00023204"/>
    </source>
</evidence>
<protein>
    <recommendedName>
        <fullName evidence="5">Putative 3-methyladenine DNA glycosylase</fullName>
        <ecNumber evidence="5">3.2.2.-</ecNumber>
    </recommendedName>
</protein>
<dbReference type="PANTHER" id="PTHR10429:SF0">
    <property type="entry name" value="DNA-3-METHYLADENINE GLYCOSYLASE"/>
    <property type="match status" value="1"/>
</dbReference>
<dbReference type="Pfam" id="PF02245">
    <property type="entry name" value="Pur_DNA_glyco"/>
    <property type="match status" value="1"/>
</dbReference>
<keyword evidence="4 5" id="KW-0234">DNA repair</keyword>
<proteinExistence type="inferred from homology"/>
<keyword evidence="2 5" id="KW-0227">DNA damage</keyword>
<dbReference type="SUPFAM" id="SSF50486">
    <property type="entry name" value="FMT C-terminal domain-like"/>
    <property type="match status" value="1"/>
</dbReference>
<organism evidence="6 7">
    <name type="scientific">Nocardioides jiangsuensis</name>
    <dbReference type="NCBI Taxonomy" id="2866161"/>
    <lineage>
        <taxon>Bacteria</taxon>
        <taxon>Bacillati</taxon>
        <taxon>Actinomycetota</taxon>
        <taxon>Actinomycetes</taxon>
        <taxon>Propionibacteriales</taxon>
        <taxon>Nocardioidaceae</taxon>
        <taxon>Nocardioides</taxon>
    </lineage>
</organism>
<dbReference type="EC" id="3.2.2.-" evidence="5"/>
<dbReference type="NCBIfam" id="NF002003">
    <property type="entry name" value="PRK00802.1-3"/>
    <property type="match status" value="1"/>
</dbReference>
<dbReference type="InterPro" id="IPR011034">
    <property type="entry name" value="Formyl_transferase-like_C_sf"/>
</dbReference>
<reference evidence="6 7" key="1">
    <citation type="submission" date="2021-08" db="EMBL/GenBank/DDBJ databases">
        <title>Nocardioides bacterium WL0053 sp. nov., isolated from the sediment.</title>
        <authorList>
            <person name="Wang L."/>
            <person name="Zhang D."/>
            <person name="Zhang A."/>
        </authorList>
    </citation>
    <scope>NUCLEOTIDE SEQUENCE [LARGE SCALE GENOMIC DNA]</scope>
    <source>
        <strain evidence="6 7">WL0053</strain>
    </source>
</reference>
<dbReference type="EMBL" id="JAIEZQ010000002">
    <property type="protein sequence ID" value="MBY9076300.1"/>
    <property type="molecule type" value="Genomic_DNA"/>
</dbReference>
<dbReference type="HAMAP" id="MF_00527">
    <property type="entry name" value="3MGH"/>
    <property type="match status" value="1"/>
</dbReference>
<dbReference type="Gene3D" id="3.10.300.10">
    <property type="entry name" value="Methylpurine-DNA glycosylase (MPG)"/>
    <property type="match status" value="1"/>
</dbReference>
<gene>
    <name evidence="6" type="ORF">K1X13_15815</name>
</gene>
<keyword evidence="7" id="KW-1185">Reference proteome</keyword>
<sequence length="194" mass="21084">MLRRPAREVAPDLLGWTLSHTTDEGTVSVVLTEVEAYMGEDDPASHASRGPTPRNLVMFGRAGHLYTYLSYGMHWCCNVVTGEDGHASAVLLRAGRVVEGADLARQRRGERTTDRSLARGPGCLGQALGLHREHNGADLVAGGTLRLRPGDRVDPSRIASGHRVGVSVAHDVPWRFWVEGDPTVSAYKRSPRAQ</sequence>
<evidence type="ECO:0000313" key="6">
    <source>
        <dbReference type="EMBL" id="MBY9076300.1"/>
    </source>
</evidence>
<dbReference type="Proteomes" id="UP000754710">
    <property type="component" value="Unassembled WGS sequence"/>
</dbReference>
<dbReference type="NCBIfam" id="TIGR00567">
    <property type="entry name" value="3mg"/>
    <property type="match status" value="1"/>
</dbReference>
<dbReference type="InterPro" id="IPR036995">
    <property type="entry name" value="MPG_sf"/>
</dbReference>